<feature type="chain" id="PRO_5034171101" evidence="1">
    <location>
        <begin position="21"/>
        <end position="107"/>
    </location>
</feature>
<organism evidence="2 3">
    <name type="scientific">Fusarium austroafricanum</name>
    <dbReference type="NCBI Taxonomy" id="2364996"/>
    <lineage>
        <taxon>Eukaryota</taxon>
        <taxon>Fungi</taxon>
        <taxon>Dikarya</taxon>
        <taxon>Ascomycota</taxon>
        <taxon>Pezizomycotina</taxon>
        <taxon>Sordariomycetes</taxon>
        <taxon>Hypocreomycetidae</taxon>
        <taxon>Hypocreales</taxon>
        <taxon>Nectriaceae</taxon>
        <taxon>Fusarium</taxon>
        <taxon>Fusarium concolor species complex</taxon>
    </lineage>
</organism>
<keyword evidence="3" id="KW-1185">Reference proteome</keyword>
<dbReference type="Proteomes" id="UP000605986">
    <property type="component" value="Unassembled WGS sequence"/>
</dbReference>
<sequence>MKTTGILSLLFTSMAATVIASPNAMPMGVEVVERDGKTIVREVPHALLESRGDLAPRCRECVGQGGRCTIGDGSCYAEDPPLYCTWCGDKCKSICVRQGQTCGNTCV</sequence>
<feature type="signal peptide" evidence="1">
    <location>
        <begin position="1"/>
        <end position="20"/>
    </location>
</feature>
<evidence type="ECO:0000313" key="2">
    <source>
        <dbReference type="EMBL" id="KAF4437911.1"/>
    </source>
</evidence>
<dbReference type="AlphaFoldDB" id="A0A8H4NN02"/>
<gene>
    <name evidence="2" type="ORF">F53441_12917</name>
</gene>
<dbReference type="OrthoDB" id="5186115at2759"/>
<protein>
    <submittedName>
        <fullName evidence="2">NLS2</fullName>
    </submittedName>
</protein>
<reference evidence="2" key="1">
    <citation type="submission" date="2020-01" db="EMBL/GenBank/DDBJ databases">
        <title>Identification and distribution of gene clusters putatively required for synthesis of sphingolipid metabolism inhibitors in phylogenetically diverse species of the filamentous fungus Fusarium.</title>
        <authorList>
            <person name="Kim H.-S."/>
            <person name="Busman M."/>
            <person name="Brown D.W."/>
            <person name="Divon H."/>
            <person name="Uhlig S."/>
            <person name="Proctor R.H."/>
        </authorList>
    </citation>
    <scope>NUCLEOTIDE SEQUENCE</scope>
    <source>
        <strain evidence="2">NRRL 53441</strain>
    </source>
</reference>
<proteinExistence type="predicted"/>
<comment type="caution">
    <text evidence="2">The sequence shown here is derived from an EMBL/GenBank/DDBJ whole genome shotgun (WGS) entry which is preliminary data.</text>
</comment>
<name>A0A8H4NN02_9HYPO</name>
<accession>A0A8H4NN02</accession>
<evidence type="ECO:0000256" key="1">
    <source>
        <dbReference type="SAM" id="SignalP"/>
    </source>
</evidence>
<evidence type="ECO:0000313" key="3">
    <source>
        <dbReference type="Proteomes" id="UP000605986"/>
    </source>
</evidence>
<dbReference type="EMBL" id="JAADJG010000745">
    <property type="protein sequence ID" value="KAF4437911.1"/>
    <property type="molecule type" value="Genomic_DNA"/>
</dbReference>
<keyword evidence="1" id="KW-0732">Signal</keyword>